<sequence length="671" mass="71539">MRPADSPPADGPAEIGPYRVVRVLSSSCCSVTTYLAETASGERVALRHYADPSLRRPSGLSELERLRDAPAAGTVHVLDVQAGYIVSEYVDGPDLAGEIERQGPLAGAALQRLAISTVTALAALHRSGAAHVGIRPDRVLLGPDGPRLIYRGPERHDMLGPAHETNRVDATVLAWHTPEELAGDRPGQAADLFTWASVIAYAATGRDPFDGESITESTRRLSTAAASLGRLEEGPLRDALADCLAREPDDRPTAEDTLLRLLGHSQVLDTALPDALPPGTAPRRRSAPRRVLVLVAAGVAIALVSSGISAAVTLRAAERPAAPAPATSAPAVAGSWTPRAVPSATTTALPPKVDKGVALPGNLGTLYEHPADPVRLSAIRVSKTHDNGRTDIYARDPRSGTFERAGSTNTVAELSPDGRYLATMDTLYLATSQQLSVQFTDHLTGAKFGIPTLRSPYVSFGMAWSRQSDSIVVSALRREKVGKDTHVYTAGFVIVDVAARSSVFVPTTDAEDVKVAGTAVQPESFISFYRWAPDGRSVAARYLTAEWGNGLRFRDLAGQPLRLMHWVGSPTGNGDWFSPSGDTFVTSGCEKVISLCVWRTTTGERVATIPVSPQGGALIGWYDDRHIIEVHSVTKDLQRVVLRDFAGQEVRVLADLNAPVGGLVDIRYTRG</sequence>
<dbReference type="InterPro" id="IPR015943">
    <property type="entry name" value="WD40/YVTN_repeat-like_dom_sf"/>
</dbReference>
<dbReference type="GO" id="GO:0004674">
    <property type="term" value="F:protein serine/threonine kinase activity"/>
    <property type="evidence" value="ECO:0007669"/>
    <property type="project" value="UniProtKB-KW"/>
</dbReference>
<accession>A0ABV9EU08</accession>
<keyword evidence="7" id="KW-1185">Reference proteome</keyword>
<dbReference type="PANTHER" id="PTHR45832:SF22">
    <property type="entry name" value="SERINE_THREONINE-PROTEIN KINASE SAMKA-RELATED"/>
    <property type="match status" value="1"/>
</dbReference>
<name>A0ABV9EU08_9ACTN</name>
<keyword evidence="4" id="KW-0812">Transmembrane</keyword>
<protein>
    <submittedName>
        <fullName evidence="6">Serine/threonine protein kinase</fullName>
    </submittedName>
</protein>
<dbReference type="Gene3D" id="2.130.10.10">
    <property type="entry name" value="YVTN repeat-like/Quinoprotein amine dehydrogenase"/>
    <property type="match status" value="1"/>
</dbReference>
<evidence type="ECO:0000256" key="2">
    <source>
        <dbReference type="ARBA" id="ARBA00022741"/>
    </source>
</evidence>
<keyword evidence="3" id="KW-0067">ATP-binding</keyword>
<evidence type="ECO:0000256" key="1">
    <source>
        <dbReference type="ARBA" id="ARBA00008874"/>
    </source>
</evidence>
<feature type="domain" description="Protein kinase" evidence="5">
    <location>
        <begin position="1"/>
        <end position="267"/>
    </location>
</feature>
<dbReference type="SUPFAM" id="SSF50969">
    <property type="entry name" value="YVTN repeat-like/Quinoprotein amine dehydrogenase"/>
    <property type="match status" value="1"/>
</dbReference>
<dbReference type="InterPro" id="IPR011009">
    <property type="entry name" value="Kinase-like_dom_sf"/>
</dbReference>
<keyword evidence="4" id="KW-0472">Membrane</keyword>
<proteinExistence type="inferred from homology"/>
<evidence type="ECO:0000256" key="3">
    <source>
        <dbReference type="ARBA" id="ARBA00022840"/>
    </source>
</evidence>
<organism evidence="6 7">
    <name type="scientific">Sphaerisporangium corydalis</name>
    <dbReference type="NCBI Taxonomy" id="1441875"/>
    <lineage>
        <taxon>Bacteria</taxon>
        <taxon>Bacillati</taxon>
        <taxon>Actinomycetota</taxon>
        <taxon>Actinomycetes</taxon>
        <taxon>Streptosporangiales</taxon>
        <taxon>Streptosporangiaceae</taxon>
        <taxon>Sphaerisporangium</taxon>
    </lineage>
</organism>
<gene>
    <name evidence="6" type="ORF">ACFO8L_39900</name>
</gene>
<evidence type="ECO:0000256" key="4">
    <source>
        <dbReference type="SAM" id="Phobius"/>
    </source>
</evidence>
<evidence type="ECO:0000313" key="7">
    <source>
        <dbReference type="Proteomes" id="UP001595891"/>
    </source>
</evidence>
<comment type="similarity">
    <text evidence="1">Belongs to the protein kinase superfamily. STE Ser/Thr protein kinase family. STE20 subfamily.</text>
</comment>
<keyword evidence="6" id="KW-0808">Transferase</keyword>
<comment type="caution">
    <text evidence="6">The sequence shown here is derived from an EMBL/GenBank/DDBJ whole genome shotgun (WGS) entry which is preliminary data.</text>
</comment>
<dbReference type="Gene3D" id="1.10.510.10">
    <property type="entry name" value="Transferase(Phosphotransferase) domain 1"/>
    <property type="match status" value="1"/>
</dbReference>
<keyword evidence="6" id="KW-0723">Serine/threonine-protein kinase</keyword>
<keyword evidence="2" id="KW-0547">Nucleotide-binding</keyword>
<dbReference type="PROSITE" id="PS50011">
    <property type="entry name" value="PROTEIN_KINASE_DOM"/>
    <property type="match status" value="1"/>
</dbReference>
<dbReference type="RefSeq" id="WP_262849332.1">
    <property type="nucleotide sequence ID" value="NZ_JANZYP010000084.1"/>
</dbReference>
<dbReference type="InterPro" id="IPR011044">
    <property type="entry name" value="Quino_amine_DH_bsu"/>
</dbReference>
<evidence type="ECO:0000259" key="5">
    <source>
        <dbReference type="PROSITE" id="PS50011"/>
    </source>
</evidence>
<dbReference type="InterPro" id="IPR000719">
    <property type="entry name" value="Prot_kinase_dom"/>
</dbReference>
<feature type="transmembrane region" description="Helical" evidence="4">
    <location>
        <begin position="291"/>
        <end position="314"/>
    </location>
</feature>
<dbReference type="SMART" id="SM00220">
    <property type="entry name" value="S_TKc"/>
    <property type="match status" value="1"/>
</dbReference>
<keyword evidence="4" id="KW-1133">Transmembrane helix</keyword>
<reference evidence="7" key="1">
    <citation type="journal article" date="2019" name="Int. J. Syst. Evol. Microbiol.">
        <title>The Global Catalogue of Microorganisms (GCM) 10K type strain sequencing project: providing services to taxonomists for standard genome sequencing and annotation.</title>
        <authorList>
            <consortium name="The Broad Institute Genomics Platform"/>
            <consortium name="The Broad Institute Genome Sequencing Center for Infectious Disease"/>
            <person name="Wu L."/>
            <person name="Ma J."/>
        </authorList>
    </citation>
    <scope>NUCLEOTIDE SEQUENCE [LARGE SCALE GENOMIC DNA]</scope>
    <source>
        <strain evidence="7">CCUG 49560</strain>
    </source>
</reference>
<dbReference type="EMBL" id="JBHSFN010000046">
    <property type="protein sequence ID" value="MFC4592309.1"/>
    <property type="molecule type" value="Genomic_DNA"/>
</dbReference>
<dbReference type="Pfam" id="PF00069">
    <property type="entry name" value="Pkinase"/>
    <property type="match status" value="1"/>
</dbReference>
<keyword evidence="6" id="KW-0418">Kinase</keyword>
<dbReference type="PANTHER" id="PTHR45832">
    <property type="entry name" value="SERINE/THREONINE-PROTEIN KINASE SAMKA-RELATED-RELATED"/>
    <property type="match status" value="1"/>
</dbReference>
<dbReference type="InterPro" id="IPR051931">
    <property type="entry name" value="PAK3-like"/>
</dbReference>
<dbReference type="SUPFAM" id="SSF56112">
    <property type="entry name" value="Protein kinase-like (PK-like)"/>
    <property type="match status" value="1"/>
</dbReference>
<evidence type="ECO:0000313" key="6">
    <source>
        <dbReference type="EMBL" id="MFC4592309.1"/>
    </source>
</evidence>
<dbReference type="Proteomes" id="UP001595891">
    <property type="component" value="Unassembled WGS sequence"/>
</dbReference>